<feature type="transmembrane region" description="Helical" evidence="1">
    <location>
        <begin position="139"/>
        <end position="162"/>
    </location>
</feature>
<dbReference type="EMBL" id="JBIBSM010000001">
    <property type="protein sequence ID" value="MFF8274576.1"/>
    <property type="molecule type" value="Genomic_DNA"/>
</dbReference>
<dbReference type="RefSeq" id="WP_391932441.1">
    <property type="nucleotide sequence ID" value="NZ_JBIBSM010000001.1"/>
</dbReference>
<keyword evidence="1" id="KW-0812">Transmembrane</keyword>
<feature type="transmembrane region" description="Helical" evidence="1">
    <location>
        <begin position="266"/>
        <end position="291"/>
    </location>
</feature>
<reference evidence="2 3" key="1">
    <citation type="submission" date="2024-10" db="EMBL/GenBank/DDBJ databases">
        <title>The Natural Products Discovery Center: Release of the First 8490 Sequenced Strains for Exploring Actinobacteria Biosynthetic Diversity.</title>
        <authorList>
            <person name="Kalkreuter E."/>
            <person name="Kautsar S.A."/>
            <person name="Yang D."/>
            <person name="Bader C.D."/>
            <person name="Teijaro C.N."/>
            <person name="Fluegel L."/>
            <person name="Davis C.M."/>
            <person name="Simpson J.R."/>
            <person name="Lauterbach L."/>
            <person name="Steele A.D."/>
            <person name="Gui C."/>
            <person name="Meng S."/>
            <person name="Li G."/>
            <person name="Viehrig K."/>
            <person name="Ye F."/>
            <person name="Su P."/>
            <person name="Kiefer A.F."/>
            <person name="Nichols A."/>
            <person name="Cepeda A.J."/>
            <person name="Yan W."/>
            <person name="Fan B."/>
            <person name="Jiang Y."/>
            <person name="Adhikari A."/>
            <person name="Zheng C.-J."/>
            <person name="Schuster L."/>
            <person name="Cowan T.M."/>
            <person name="Smanski M.J."/>
            <person name="Chevrette M.G."/>
            <person name="De Carvalho L.P.S."/>
            <person name="Shen B."/>
        </authorList>
    </citation>
    <scope>NUCLEOTIDE SEQUENCE [LARGE SCALE GENOMIC DNA]</scope>
    <source>
        <strain evidence="2 3">NPDC015755</strain>
    </source>
</reference>
<keyword evidence="1" id="KW-1133">Transmembrane helix</keyword>
<keyword evidence="3" id="KW-1185">Reference proteome</keyword>
<comment type="caution">
    <text evidence="2">The sequence shown here is derived from an EMBL/GenBank/DDBJ whole genome shotgun (WGS) entry which is preliminary data.</text>
</comment>
<name>A0ABW6Y454_9ACTN</name>
<keyword evidence="1" id="KW-0472">Membrane</keyword>
<evidence type="ECO:0000313" key="3">
    <source>
        <dbReference type="Proteomes" id="UP001603013"/>
    </source>
</evidence>
<evidence type="ECO:0000256" key="1">
    <source>
        <dbReference type="SAM" id="Phobius"/>
    </source>
</evidence>
<feature type="transmembrane region" description="Helical" evidence="1">
    <location>
        <begin position="21"/>
        <end position="40"/>
    </location>
</feature>
<feature type="transmembrane region" description="Helical" evidence="1">
    <location>
        <begin position="94"/>
        <end position="119"/>
    </location>
</feature>
<sequence length="333" mass="35459">MTQTLPLPGTATGRPTRARRILRALAVVACVPYISLKIAWVAGSEIGIPPGSVLLDHRALLIVANSVSVVMDAMVVLLALLLTQPWGLRVRAWLLAFPMWAATGLLSPIMVGFPAQLVLSVFAGPQKHESGGRPFLDEWVFGAVYGGFIGQGLALGALFVLYTRDRWGHVWRGTLDDLPARLSGTAVRVTAVVASLLALAPCAVRLMWALGSTHGLSAGQISQRTEEFHLLEWMRLLFTAVAVVTVLVLVFAGTSGRRTGALPVRTALGLAWVATGGVGCWGAYMTLVAFLPDTDPDKAFTGLARLTYAGEMITGFLLAACVAAFLRRRSTSA</sequence>
<gene>
    <name evidence="2" type="ORF">ACF05T_00450</name>
</gene>
<feature type="transmembrane region" description="Helical" evidence="1">
    <location>
        <begin position="189"/>
        <end position="208"/>
    </location>
</feature>
<organism evidence="2 3">
    <name type="scientific">Streptomyces lateritius</name>
    <dbReference type="NCBI Taxonomy" id="67313"/>
    <lineage>
        <taxon>Bacteria</taxon>
        <taxon>Bacillati</taxon>
        <taxon>Actinomycetota</taxon>
        <taxon>Actinomycetes</taxon>
        <taxon>Kitasatosporales</taxon>
        <taxon>Streptomycetaceae</taxon>
        <taxon>Streptomyces</taxon>
    </lineage>
</organism>
<protein>
    <recommendedName>
        <fullName evidence="4">Aromatic ring-opening dioxygenase LigA</fullName>
    </recommendedName>
</protein>
<evidence type="ECO:0008006" key="4">
    <source>
        <dbReference type="Google" id="ProtNLM"/>
    </source>
</evidence>
<dbReference type="Proteomes" id="UP001603013">
    <property type="component" value="Unassembled WGS sequence"/>
</dbReference>
<accession>A0ABW6Y454</accession>
<proteinExistence type="predicted"/>
<feature type="transmembrane region" description="Helical" evidence="1">
    <location>
        <begin position="303"/>
        <end position="326"/>
    </location>
</feature>
<feature type="transmembrane region" description="Helical" evidence="1">
    <location>
        <begin position="233"/>
        <end position="254"/>
    </location>
</feature>
<evidence type="ECO:0000313" key="2">
    <source>
        <dbReference type="EMBL" id="MFF8274576.1"/>
    </source>
</evidence>
<feature type="transmembrane region" description="Helical" evidence="1">
    <location>
        <begin position="60"/>
        <end position="82"/>
    </location>
</feature>